<dbReference type="OrthoDB" id="52938at2"/>
<dbReference type="InterPro" id="IPR027304">
    <property type="entry name" value="Trigger_fact/SurA_dom_sf"/>
</dbReference>
<evidence type="ECO:0000256" key="3">
    <source>
        <dbReference type="ARBA" id="ARBA00022729"/>
    </source>
</evidence>
<evidence type="ECO:0000259" key="8">
    <source>
        <dbReference type="PROSITE" id="PS50198"/>
    </source>
</evidence>
<dbReference type="Pfam" id="PF13624">
    <property type="entry name" value="SurA_N_3"/>
    <property type="match status" value="1"/>
</dbReference>
<feature type="region of interest" description="Disordered" evidence="7">
    <location>
        <begin position="591"/>
        <end position="641"/>
    </location>
</feature>
<name>A0A553V0V6_9DEIO</name>
<sequence>MNKKVLTSVLLGFLAVLLVVGLVYQFTPNVGSLFGKQSSGTPAITVNGQTVTVEEIQALQRSNPVLSATTEGILGEDLKTVAVESRIENALLKAASSGENISRADVNEQVDKVRKGNNLTDNKAWVDRLAQIGFTDASYREEVQSGLAIQKKQKSIADAAPKATEAQLKQFYSLNKDQLQDEARIIGREIVVADKAKATALLAQLKGGSDFATLARENSTEFKDRGGALGPVTGGKPAAVTQVALPPEVSAAAFALTGGGLTDVISSGGKFYIVKVEQFVPAAAKSYESVKKQITDQVNQLLQTAAAEKWFDGLRKTAKIDYVLPAWKINNPTVATVGGQDIPYSDVLSGVVGNQQFASLLQQVPADQAGSMVNQFLKPGIAEQLIEQYAAPTIVADKKLDLVGSRANLAQQLALYGSKDASVTDQDVIKDYQQNVAKYTTKASATLSEAVFTDRAKALAFRQSFDGKNFVQAASKAGGTVSERGSVTAGDAALSPALSKAVFDTSSLRPAGEGSVSDVIENGKTYSVAYVTDLVRANVKPLKEVDAVIRSQLLAQKRAEAGQAYIKAQMKDIKVDNKLSAVLAAQEKRIAAAAPKPATPATPPVTTTPVTTPPAASGTEPAKTPATTTPAPDSTSTPTKP</sequence>
<evidence type="ECO:0000256" key="4">
    <source>
        <dbReference type="ARBA" id="ARBA00023110"/>
    </source>
</evidence>
<dbReference type="EC" id="5.2.1.8" evidence="2"/>
<keyword evidence="5 6" id="KW-0413">Isomerase</keyword>
<dbReference type="SUPFAM" id="SSF54534">
    <property type="entry name" value="FKBP-like"/>
    <property type="match status" value="1"/>
</dbReference>
<dbReference type="EMBL" id="VKDB01000006">
    <property type="protein sequence ID" value="TSA86109.1"/>
    <property type="molecule type" value="Genomic_DNA"/>
</dbReference>
<proteinExistence type="predicted"/>
<keyword evidence="10" id="KW-1185">Reference proteome</keyword>
<dbReference type="Proteomes" id="UP000316092">
    <property type="component" value="Unassembled WGS sequence"/>
</dbReference>
<dbReference type="InterPro" id="IPR000297">
    <property type="entry name" value="PPIase_PpiC"/>
</dbReference>
<evidence type="ECO:0000256" key="5">
    <source>
        <dbReference type="ARBA" id="ARBA00023235"/>
    </source>
</evidence>
<evidence type="ECO:0000256" key="2">
    <source>
        <dbReference type="ARBA" id="ARBA00013194"/>
    </source>
</evidence>
<protein>
    <recommendedName>
        <fullName evidence="2">peptidylprolyl isomerase</fullName>
        <ecNumber evidence="2">5.2.1.8</ecNumber>
    </recommendedName>
</protein>
<dbReference type="Pfam" id="PF13145">
    <property type="entry name" value="Rotamase_2"/>
    <property type="match status" value="2"/>
</dbReference>
<dbReference type="AlphaFoldDB" id="A0A553V0V6"/>
<organism evidence="9 10">
    <name type="scientific">Deinococcus detaillensis</name>
    <dbReference type="NCBI Taxonomy" id="2592048"/>
    <lineage>
        <taxon>Bacteria</taxon>
        <taxon>Thermotogati</taxon>
        <taxon>Deinococcota</taxon>
        <taxon>Deinococci</taxon>
        <taxon>Deinococcales</taxon>
        <taxon>Deinococcaceae</taxon>
        <taxon>Deinococcus</taxon>
    </lineage>
</organism>
<keyword evidence="4 6" id="KW-0697">Rotamase</keyword>
<dbReference type="SUPFAM" id="SSF109998">
    <property type="entry name" value="Triger factor/SurA peptide-binding domain-like"/>
    <property type="match status" value="1"/>
</dbReference>
<dbReference type="Gene3D" id="3.10.50.40">
    <property type="match status" value="1"/>
</dbReference>
<evidence type="ECO:0000256" key="7">
    <source>
        <dbReference type="SAM" id="MobiDB-lite"/>
    </source>
</evidence>
<gene>
    <name evidence="9" type="ORF">FNU79_07940</name>
</gene>
<reference evidence="9 10" key="1">
    <citation type="submission" date="2019-07" db="EMBL/GenBank/DDBJ databases">
        <title>Deinococcus detaillus sp. nov., isolated from humus soil in Antarctica.</title>
        <authorList>
            <person name="Zhang K."/>
        </authorList>
    </citation>
    <scope>NUCLEOTIDE SEQUENCE [LARGE SCALE GENOMIC DNA]</scope>
    <source>
        <strain evidence="9 10">H1</strain>
    </source>
</reference>
<feature type="domain" description="PpiC" evidence="8">
    <location>
        <begin position="182"/>
        <end position="278"/>
    </location>
</feature>
<evidence type="ECO:0000313" key="9">
    <source>
        <dbReference type="EMBL" id="TSA86109.1"/>
    </source>
</evidence>
<dbReference type="PANTHER" id="PTHR47245:SF1">
    <property type="entry name" value="FOLDASE PROTEIN PRSA"/>
    <property type="match status" value="1"/>
</dbReference>
<dbReference type="InterPro" id="IPR046357">
    <property type="entry name" value="PPIase_dom_sf"/>
</dbReference>
<dbReference type="PROSITE" id="PS50198">
    <property type="entry name" value="PPIC_PPIASE_2"/>
    <property type="match status" value="1"/>
</dbReference>
<dbReference type="InterPro" id="IPR050245">
    <property type="entry name" value="PrsA_foldase"/>
</dbReference>
<keyword evidence="3" id="KW-0732">Signal</keyword>
<accession>A0A553V0V6</accession>
<dbReference type="PANTHER" id="PTHR47245">
    <property type="entry name" value="PEPTIDYLPROLYL ISOMERASE"/>
    <property type="match status" value="1"/>
</dbReference>
<dbReference type="GO" id="GO:0003755">
    <property type="term" value="F:peptidyl-prolyl cis-trans isomerase activity"/>
    <property type="evidence" value="ECO:0007669"/>
    <property type="project" value="UniProtKB-KW"/>
</dbReference>
<evidence type="ECO:0000256" key="6">
    <source>
        <dbReference type="PROSITE-ProRule" id="PRU00278"/>
    </source>
</evidence>
<evidence type="ECO:0000256" key="1">
    <source>
        <dbReference type="ARBA" id="ARBA00000971"/>
    </source>
</evidence>
<dbReference type="RefSeq" id="WP_143720337.1">
    <property type="nucleotide sequence ID" value="NZ_VKDB01000006.1"/>
</dbReference>
<comment type="catalytic activity">
    <reaction evidence="1">
        <text>[protein]-peptidylproline (omega=180) = [protein]-peptidylproline (omega=0)</text>
        <dbReference type="Rhea" id="RHEA:16237"/>
        <dbReference type="Rhea" id="RHEA-COMP:10747"/>
        <dbReference type="Rhea" id="RHEA-COMP:10748"/>
        <dbReference type="ChEBI" id="CHEBI:83833"/>
        <dbReference type="ChEBI" id="CHEBI:83834"/>
        <dbReference type="EC" id="5.2.1.8"/>
    </reaction>
</comment>
<dbReference type="Gene3D" id="1.10.4030.10">
    <property type="entry name" value="Porin chaperone SurA, peptide-binding domain"/>
    <property type="match status" value="1"/>
</dbReference>
<evidence type="ECO:0000313" key="10">
    <source>
        <dbReference type="Proteomes" id="UP000316092"/>
    </source>
</evidence>
<feature type="compositionally biased region" description="Low complexity" evidence="7">
    <location>
        <begin position="604"/>
        <end position="641"/>
    </location>
</feature>
<comment type="caution">
    <text evidence="9">The sequence shown here is derived from an EMBL/GenBank/DDBJ whole genome shotgun (WGS) entry which is preliminary data.</text>
</comment>